<dbReference type="GO" id="GO:0016020">
    <property type="term" value="C:membrane"/>
    <property type="evidence" value="ECO:0007669"/>
    <property type="project" value="UniProtKB-SubCell"/>
</dbReference>
<dbReference type="Pfam" id="PF13664">
    <property type="entry name" value="DUF4149"/>
    <property type="match status" value="1"/>
</dbReference>
<feature type="transmembrane region" description="Helical" evidence="5">
    <location>
        <begin position="96"/>
        <end position="119"/>
    </location>
</feature>
<dbReference type="PANTHER" id="PTHR23241">
    <property type="entry name" value="LATE EMBRYOGENESIS ABUNDANT PLANTS LEA-RELATED"/>
    <property type="match status" value="1"/>
</dbReference>
<organism evidence="8 9">
    <name type="scientific">Magnaporthiopsis poae (strain ATCC 64411 / 73-15)</name>
    <name type="common">Kentucky bluegrass fungus</name>
    <name type="synonym">Magnaporthe poae</name>
    <dbReference type="NCBI Taxonomy" id="644358"/>
    <lineage>
        <taxon>Eukaryota</taxon>
        <taxon>Fungi</taxon>
        <taxon>Dikarya</taxon>
        <taxon>Ascomycota</taxon>
        <taxon>Pezizomycotina</taxon>
        <taxon>Sordariomycetes</taxon>
        <taxon>Sordariomycetidae</taxon>
        <taxon>Magnaporthales</taxon>
        <taxon>Magnaporthaceae</taxon>
        <taxon>Magnaporthiopsis</taxon>
    </lineage>
</organism>
<reference evidence="7" key="3">
    <citation type="submission" date="2011-03" db="EMBL/GenBank/DDBJ databases">
        <title>Annotation of Magnaporthe poae ATCC 64411.</title>
        <authorList>
            <person name="Ma L.-J."/>
            <person name="Dead R."/>
            <person name="Young S.K."/>
            <person name="Zeng Q."/>
            <person name="Gargeya S."/>
            <person name="Fitzgerald M."/>
            <person name="Haas B."/>
            <person name="Abouelleil A."/>
            <person name="Alvarado L."/>
            <person name="Arachchi H.M."/>
            <person name="Berlin A."/>
            <person name="Brown A."/>
            <person name="Chapman S.B."/>
            <person name="Chen Z."/>
            <person name="Dunbar C."/>
            <person name="Freedman E."/>
            <person name="Gearin G."/>
            <person name="Gellesch M."/>
            <person name="Goldberg J."/>
            <person name="Griggs A."/>
            <person name="Gujja S."/>
            <person name="Heiman D."/>
            <person name="Howarth C."/>
            <person name="Larson L."/>
            <person name="Lui A."/>
            <person name="MacDonald P.J.P."/>
            <person name="Mehta T."/>
            <person name="Montmayeur A."/>
            <person name="Murphy C."/>
            <person name="Neiman D."/>
            <person name="Pearson M."/>
            <person name="Priest M."/>
            <person name="Roberts A."/>
            <person name="Saif S."/>
            <person name="Shea T."/>
            <person name="Shenoy N."/>
            <person name="Sisk P."/>
            <person name="Stolte C."/>
            <person name="Sykes S."/>
            <person name="Yandava C."/>
            <person name="Wortman J."/>
            <person name="Nusbaum C."/>
            <person name="Birren B."/>
        </authorList>
    </citation>
    <scope>NUCLEOTIDE SEQUENCE</scope>
    <source>
        <strain evidence="7">ATCC 64411</strain>
    </source>
</reference>
<keyword evidence="4 5" id="KW-0472">Membrane</keyword>
<keyword evidence="9" id="KW-1185">Reference proteome</keyword>
<evidence type="ECO:0000313" key="9">
    <source>
        <dbReference type="Proteomes" id="UP000011715"/>
    </source>
</evidence>
<reference evidence="8" key="5">
    <citation type="submission" date="2015-06" db="UniProtKB">
        <authorList>
            <consortium name="EnsemblFungi"/>
        </authorList>
    </citation>
    <scope>IDENTIFICATION</scope>
    <source>
        <strain evidence="8">ATCC 64411</strain>
    </source>
</reference>
<evidence type="ECO:0000313" key="8">
    <source>
        <dbReference type="EnsemblFungi" id="MAPG_06525T0"/>
    </source>
</evidence>
<dbReference type="VEuPathDB" id="FungiDB:MAPG_06525"/>
<evidence type="ECO:0000256" key="5">
    <source>
        <dbReference type="SAM" id="Phobius"/>
    </source>
</evidence>
<evidence type="ECO:0000256" key="3">
    <source>
        <dbReference type="ARBA" id="ARBA00022989"/>
    </source>
</evidence>
<protein>
    <recommendedName>
        <fullName evidence="6">TMEM205-like domain-containing protein</fullName>
    </recommendedName>
</protein>
<dbReference type="InterPro" id="IPR025423">
    <property type="entry name" value="TMEM205-like"/>
</dbReference>
<reference evidence="8" key="4">
    <citation type="journal article" date="2015" name="G3 (Bethesda)">
        <title>Genome sequences of three phytopathogenic species of the Magnaporthaceae family of fungi.</title>
        <authorList>
            <person name="Okagaki L.H."/>
            <person name="Nunes C.C."/>
            <person name="Sailsbery J."/>
            <person name="Clay B."/>
            <person name="Brown D."/>
            <person name="John T."/>
            <person name="Oh Y."/>
            <person name="Young N."/>
            <person name="Fitzgerald M."/>
            <person name="Haas B.J."/>
            <person name="Zeng Q."/>
            <person name="Young S."/>
            <person name="Adiconis X."/>
            <person name="Fan L."/>
            <person name="Levin J.Z."/>
            <person name="Mitchell T.K."/>
            <person name="Okubara P.A."/>
            <person name="Farman M.L."/>
            <person name="Kohn L.M."/>
            <person name="Birren B."/>
            <person name="Ma L.-J."/>
            <person name="Dean R.A."/>
        </authorList>
    </citation>
    <scope>NUCLEOTIDE SEQUENCE</scope>
    <source>
        <strain evidence="8">ATCC 64411 / 73-15</strain>
    </source>
</reference>
<keyword evidence="2 5" id="KW-0812">Transmembrane</keyword>
<dbReference type="InterPro" id="IPR053009">
    <property type="entry name" value="Xanthocillin_Biosynth-Assoc"/>
</dbReference>
<dbReference type="EMBL" id="GL876970">
    <property type="protein sequence ID" value="KLU87526.1"/>
    <property type="molecule type" value="Genomic_DNA"/>
</dbReference>
<name>A0A0C4E295_MAGP6</name>
<dbReference type="EnsemblFungi" id="MAPG_06525T0">
    <property type="protein sequence ID" value="MAPG_06525T0"/>
    <property type="gene ID" value="MAPG_06525"/>
</dbReference>
<evidence type="ECO:0000313" key="7">
    <source>
        <dbReference type="EMBL" id="KLU87526.1"/>
    </source>
</evidence>
<dbReference type="Proteomes" id="UP000011715">
    <property type="component" value="Unassembled WGS sequence"/>
</dbReference>
<evidence type="ECO:0000256" key="4">
    <source>
        <dbReference type="ARBA" id="ARBA00023136"/>
    </source>
</evidence>
<accession>A0A0C4E295</accession>
<keyword evidence="3 5" id="KW-1133">Transmembrane helix</keyword>
<feature type="transmembrane region" description="Helical" evidence="5">
    <location>
        <begin position="52"/>
        <end position="71"/>
    </location>
</feature>
<feature type="transmembrane region" description="Helical" evidence="5">
    <location>
        <begin position="164"/>
        <end position="184"/>
    </location>
</feature>
<dbReference type="PANTHER" id="PTHR23241:SF106">
    <property type="entry name" value="DUF4149 DOMAIN-CONTAINING PROTEIN"/>
    <property type="match status" value="1"/>
</dbReference>
<reference evidence="7" key="1">
    <citation type="submission" date="2010-05" db="EMBL/GenBank/DDBJ databases">
        <title>The Genome Sequence of Magnaporthe poae strain ATCC 64411.</title>
        <authorList>
            <consortium name="The Broad Institute Genome Sequencing Platform"/>
            <consortium name="Broad Institute Genome Sequencing Center for Infectious Disease"/>
            <person name="Ma L.-J."/>
            <person name="Dead R."/>
            <person name="Young S."/>
            <person name="Zeng Q."/>
            <person name="Koehrsen M."/>
            <person name="Alvarado L."/>
            <person name="Berlin A."/>
            <person name="Chapman S.B."/>
            <person name="Chen Z."/>
            <person name="Freedman E."/>
            <person name="Gellesch M."/>
            <person name="Goldberg J."/>
            <person name="Griggs A."/>
            <person name="Gujja S."/>
            <person name="Heilman E.R."/>
            <person name="Heiman D."/>
            <person name="Hepburn T."/>
            <person name="Howarth C."/>
            <person name="Jen D."/>
            <person name="Larson L."/>
            <person name="Mehta T."/>
            <person name="Neiman D."/>
            <person name="Pearson M."/>
            <person name="Roberts A."/>
            <person name="Saif S."/>
            <person name="Shea T."/>
            <person name="Shenoy N."/>
            <person name="Sisk P."/>
            <person name="Stolte C."/>
            <person name="Sykes S."/>
            <person name="Walk T."/>
            <person name="White J."/>
            <person name="Yandava C."/>
            <person name="Haas B."/>
            <person name="Nusbaum C."/>
            <person name="Birren B."/>
        </authorList>
    </citation>
    <scope>NUCLEOTIDE SEQUENCE</scope>
    <source>
        <strain evidence="7">ATCC 64411</strain>
    </source>
</reference>
<sequence>MSNRSIIFSPAPYHIISYGTLLGTTFFHSFINGIVMIRVLPRPQFSAVQQKLFPIYFSMQTILPVALAVTWPGSSSSALAATPAGVPGVLHESGRWAVLVPLGTILATALLNLVVLLPATTTCMAERRAQEKKDGKRSWDPAPHSDEMIALNKRFGKLHGISSLLNMTTFIATVVYGFTLAKLIQ</sequence>
<dbReference type="OMA" id="PLTSKTM"/>
<proteinExistence type="predicted"/>
<feature type="domain" description="TMEM205-like" evidence="6">
    <location>
        <begin position="17"/>
        <end position="128"/>
    </location>
</feature>
<evidence type="ECO:0000256" key="1">
    <source>
        <dbReference type="ARBA" id="ARBA00004370"/>
    </source>
</evidence>
<evidence type="ECO:0000256" key="2">
    <source>
        <dbReference type="ARBA" id="ARBA00022692"/>
    </source>
</evidence>
<comment type="subcellular location">
    <subcellularLocation>
        <location evidence="1">Membrane</location>
    </subcellularLocation>
</comment>
<dbReference type="AlphaFoldDB" id="A0A0C4E295"/>
<evidence type="ECO:0000259" key="6">
    <source>
        <dbReference type="Pfam" id="PF13664"/>
    </source>
</evidence>
<dbReference type="EMBL" id="ADBL01001585">
    <property type="status" value="NOT_ANNOTATED_CDS"/>
    <property type="molecule type" value="Genomic_DNA"/>
</dbReference>
<feature type="transmembrane region" description="Helical" evidence="5">
    <location>
        <begin position="15"/>
        <end position="40"/>
    </location>
</feature>
<dbReference type="eggNOG" id="KOG2886">
    <property type="taxonomic scope" value="Eukaryota"/>
</dbReference>
<gene>
    <name evidence="7" type="ORF">MAPG_06525</name>
</gene>
<reference evidence="9" key="2">
    <citation type="submission" date="2010-05" db="EMBL/GenBank/DDBJ databases">
        <title>The genome sequence of Magnaporthe poae strain ATCC 64411.</title>
        <authorList>
            <person name="Ma L.-J."/>
            <person name="Dead R."/>
            <person name="Young S."/>
            <person name="Zeng Q."/>
            <person name="Koehrsen M."/>
            <person name="Alvarado L."/>
            <person name="Berlin A."/>
            <person name="Chapman S.B."/>
            <person name="Chen Z."/>
            <person name="Freedman E."/>
            <person name="Gellesch M."/>
            <person name="Goldberg J."/>
            <person name="Griggs A."/>
            <person name="Gujja S."/>
            <person name="Heilman E.R."/>
            <person name="Heiman D."/>
            <person name="Hepburn T."/>
            <person name="Howarth C."/>
            <person name="Jen D."/>
            <person name="Larson L."/>
            <person name="Mehta T."/>
            <person name="Neiman D."/>
            <person name="Pearson M."/>
            <person name="Roberts A."/>
            <person name="Saif S."/>
            <person name="Shea T."/>
            <person name="Shenoy N."/>
            <person name="Sisk P."/>
            <person name="Stolte C."/>
            <person name="Sykes S."/>
            <person name="Walk T."/>
            <person name="White J."/>
            <person name="Yandava C."/>
            <person name="Haas B."/>
            <person name="Nusbaum C."/>
            <person name="Birren B."/>
        </authorList>
    </citation>
    <scope>NUCLEOTIDE SEQUENCE [LARGE SCALE GENOMIC DNA]</scope>
    <source>
        <strain evidence="9">ATCC 64411 / 73-15</strain>
    </source>
</reference>
<dbReference type="OrthoDB" id="1641132at2759"/>